<dbReference type="EC" id="3.1.-.-" evidence="6"/>
<dbReference type="SUPFAM" id="SSF52980">
    <property type="entry name" value="Restriction endonuclease-like"/>
    <property type="match status" value="1"/>
</dbReference>
<accession>A0A450WUL0</accession>
<dbReference type="Pfam" id="PF03852">
    <property type="entry name" value="Vsr"/>
    <property type="match status" value="1"/>
</dbReference>
<organism evidence="8">
    <name type="scientific">Candidatus Kentrum sp. LPFa</name>
    <dbReference type="NCBI Taxonomy" id="2126335"/>
    <lineage>
        <taxon>Bacteria</taxon>
        <taxon>Pseudomonadati</taxon>
        <taxon>Pseudomonadota</taxon>
        <taxon>Gammaproteobacteria</taxon>
        <taxon>Candidatus Kentrum</taxon>
    </lineage>
</organism>
<evidence type="ECO:0000256" key="2">
    <source>
        <dbReference type="ARBA" id="ARBA00022759"/>
    </source>
</evidence>
<gene>
    <name evidence="8" type="ORF">BECKLPF1236B_GA0070989_12232</name>
</gene>
<evidence type="ECO:0000256" key="5">
    <source>
        <dbReference type="ARBA" id="ARBA00023204"/>
    </source>
</evidence>
<dbReference type="CDD" id="cd00221">
    <property type="entry name" value="Vsr"/>
    <property type="match status" value="1"/>
</dbReference>
<proteinExistence type="inferred from homology"/>
<evidence type="ECO:0000313" key="8">
    <source>
        <dbReference type="EMBL" id="VFK20717.1"/>
    </source>
</evidence>
<name>A0A450WUL0_9GAMM</name>
<keyword evidence="3 6" id="KW-0227">DNA damage</keyword>
<reference evidence="8" key="1">
    <citation type="submission" date="2019-02" db="EMBL/GenBank/DDBJ databases">
        <authorList>
            <person name="Gruber-Vodicka R. H."/>
            <person name="Seah K. B. B."/>
        </authorList>
    </citation>
    <scope>NUCLEOTIDE SEQUENCE</scope>
    <source>
        <strain evidence="8">BECK_S313</strain>
    </source>
</reference>
<dbReference type="GO" id="GO:0016787">
    <property type="term" value="F:hydrolase activity"/>
    <property type="evidence" value="ECO:0007669"/>
    <property type="project" value="UniProtKB-KW"/>
</dbReference>
<evidence type="ECO:0000256" key="6">
    <source>
        <dbReference type="PIRNR" id="PIRNR018267"/>
    </source>
</evidence>
<sequence>MVDHLTPEQRRLCMSRVRGCNTKPKPEILLRKALWARGARYRLHVKLPGKPDLVFSGKRVAVFVDGCFWHGCSIHGGIPATNREFWEKKLGDNVARDRRTDAKLAEMGWRVLRVWAHEIKQNREAAADRIMAVIRAST</sequence>
<keyword evidence="1 6" id="KW-0540">Nuclease</keyword>
<keyword evidence="4 6" id="KW-0378">Hydrolase</keyword>
<dbReference type="GO" id="GO:0004519">
    <property type="term" value="F:endonuclease activity"/>
    <property type="evidence" value="ECO:0007669"/>
    <property type="project" value="UniProtKB-KW"/>
</dbReference>
<comment type="similarity">
    <text evidence="6">Belongs to the vsr family.</text>
</comment>
<comment type="function">
    <text evidence="6">May nick specific sequences that contain T:G mispairs resulting from m5C-deamination.</text>
</comment>
<protein>
    <recommendedName>
        <fullName evidence="6">Very short patch repair endonuclease</fullName>
        <ecNumber evidence="6">3.1.-.-</ecNumber>
    </recommendedName>
</protein>
<evidence type="ECO:0000256" key="3">
    <source>
        <dbReference type="ARBA" id="ARBA00022763"/>
    </source>
</evidence>
<feature type="domain" description="DUF559" evidence="7">
    <location>
        <begin position="94"/>
        <end position="134"/>
    </location>
</feature>
<dbReference type="InterPro" id="IPR011335">
    <property type="entry name" value="Restrct_endonuc-II-like"/>
</dbReference>
<dbReference type="NCBIfam" id="TIGR00632">
    <property type="entry name" value="vsr"/>
    <property type="match status" value="1"/>
</dbReference>
<dbReference type="Pfam" id="PF04480">
    <property type="entry name" value="DUF559"/>
    <property type="match status" value="1"/>
</dbReference>
<dbReference type="AlphaFoldDB" id="A0A450WUL0"/>
<dbReference type="InterPro" id="IPR007569">
    <property type="entry name" value="DUF559"/>
</dbReference>
<evidence type="ECO:0000256" key="1">
    <source>
        <dbReference type="ARBA" id="ARBA00022722"/>
    </source>
</evidence>
<keyword evidence="2 6" id="KW-0255">Endonuclease</keyword>
<dbReference type="EMBL" id="CAADFK010000223">
    <property type="protein sequence ID" value="VFK20717.1"/>
    <property type="molecule type" value="Genomic_DNA"/>
</dbReference>
<dbReference type="PIRSF" id="PIRSF018267">
    <property type="entry name" value="VSR_endonuc"/>
    <property type="match status" value="1"/>
</dbReference>
<evidence type="ECO:0000259" key="7">
    <source>
        <dbReference type="Pfam" id="PF04480"/>
    </source>
</evidence>
<dbReference type="Gene3D" id="3.40.960.10">
    <property type="entry name" value="VSR Endonuclease"/>
    <property type="match status" value="1"/>
</dbReference>
<keyword evidence="5 6" id="KW-0234">DNA repair</keyword>
<dbReference type="GO" id="GO:0006298">
    <property type="term" value="P:mismatch repair"/>
    <property type="evidence" value="ECO:0007669"/>
    <property type="project" value="UniProtKB-UniRule"/>
</dbReference>
<evidence type="ECO:0000256" key="4">
    <source>
        <dbReference type="ARBA" id="ARBA00022801"/>
    </source>
</evidence>
<dbReference type="InterPro" id="IPR004603">
    <property type="entry name" value="DNA_mismatch_endonuc_vsr"/>
</dbReference>